<organism evidence="14 15">
    <name type="scientific">Priestia taiwanensis</name>
    <dbReference type="NCBI Taxonomy" id="1347902"/>
    <lineage>
        <taxon>Bacteria</taxon>
        <taxon>Bacillati</taxon>
        <taxon>Bacillota</taxon>
        <taxon>Bacilli</taxon>
        <taxon>Bacillales</taxon>
        <taxon>Bacillaceae</taxon>
        <taxon>Priestia</taxon>
    </lineage>
</organism>
<evidence type="ECO:0000256" key="4">
    <source>
        <dbReference type="ARBA" id="ARBA00022475"/>
    </source>
</evidence>
<reference evidence="14" key="1">
    <citation type="journal article" date="2014" name="Int. J. Syst. Evol. Microbiol.">
        <title>Complete genome sequence of Corynebacterium casei LMG S-19264T (=DSM 44701T), isolated from a smear-ripened cheese.</title>
        <authorList>
            <consortium name="US DOE Joint Genome Institute (JGI-PGF)"/>
            <person name="Walter F."/>
            <person name="Albersmeier A."/>
            <person name="Kalinowski J."/>
            <person name="Ruckert C."/>
        </authorList>
    </citation>
    <scope>NUCLEOTIDE SEQUENCE</scope>
    <source>
        <strain evidence="14">CGMCC 1.12698</strain>
    </source>
</reference>
<evidence type="ECO:0000313" key="15">
    <source>
        <dbReference type="Proteomes" id="UP000605259"/>
    </source>
</evidence>
<evidence type="ECO:0000256" key="10">
    <source>
        <dbReference type="PIRNR" id="PIRNR003097"/>
    </source>
</evidence>
<feature type="domain" description="FtsX extracellular" evidence="13">
    <location>
        <begin position="59"/>
        <end position="152"/>
    </location>
</feature>
<dbReference type="Pfam" id="PF02687">
    <property type="entry name" value="FtsX"/>
    <property type="match status" value="1"/>
</dbReference>
<dbReference type="InterPro" id="IPR040690">
    <property type="entry name" value="FtsX_ECD"/>
</dbReference>
<dbReference type="PIRSF" id="PIRSF003097">
    <property type="entry name" value="FtsX"/>
    <property type="match status" value="1"/>
</dbReference>
<dbReference type="Gene3D" id="3.30.70.3040">
    <property type="match status" value="1"/>
</dbReference>
<feature type="transmembrane region" description="Helical" evidence="11">
    <location>
        <begin position="21"/>
        <end position="46"/>
    </location>
</feature>
<feature type="transmembrane region" description="Helical" evidence="11">
    <location>
        <begin position="218"/>
        <end position="243"/>
    </location>
</feature>
<comment type="caution">
    <text evidence="14">The sequence shown here is derived from an EMBL/GenBank/DDBJ whole genome shotgun (WGS) entry which is preliminary data.</text>
</comment>
<feature type="transmembrane region" description="Helical" evidence="11">
    <location>
        <begin position="172"/>
        <end position="197"/>
    </location>
</feature>
<dbReference type="RefSeq" id="WP_188389700.1">
    <property type="nucleotide sequence ID" value="NZ_BMFK01000004.1"/>
</dbReference>
<proteinExistence type="inferred from homology"/>
<sequence length="296" mass="33244">MKTNTVKRHIREGFKSLGRNGWMTFASISAVTITLMLVGTFLSIIMNVDHMAKSLEQDVEIHAYVDVIATPEEHDQIKNDIEKLDGVDSIVFSSKEEELEKLKDNFGDSAKALELIEQDNPLHDTFIVKPKNPQEIGDLATEIEKVTYITKVNYGQESVEKLFDVVNTIRSVGIVLIIGLLFTAMFLISNTIKVTIFARKDEIEIMRLVGAKNSFIRWPFLLEGLLLGVLGSIIPIIFVLTTYQSSYSMLADKTNNIIQLMPLFPYALVISLILLLIGGCIGMWGSVMSIRKFLKK</sequence>
<dbReference type="InterPro" id="IPR058204">
    <property type="entry name" value="FtsX_firmicutes-type"/>
</dbReference>
<evidence type="ECO:0000256" key="8">
    <source>
        <dbReference type="ARBA" id="ARBA00023136"/>
    </source>
</evidence>
<evidence type="ECO:0000313" key="14">
    <source>
        <dbReference type="EMBL" id="GGE81692.1"/>
    </source>
</evidence>
<keyword evidence="7 11" id="KW-1133">Transmembrane helix</keyword>
<keyword evidence="15" id="KW-1185">Reference proteome</keyword>
<dbReference type="GO" id="GO:0051301">
    <property type="term" value="P:cell division"/>
    <property type="evidence" value="ECO:0007669"/>
    <property type="project" value="UniProtKB-KW"/>
</dbReference>
<dbReference type="Pfam" id="PF18075">
    <property type="entry name" value="FtsX_ECD"/>
    <property type="match status" value="1"/>
</dbReference>
<comment type="function">
    <text evidence="10">Part of the ABC transporter FtsEX involved in asymmetric cellular division facilitating the initiation of sporulation.</text>
</comment>
<comment type="similarity">
    <text evidence="2 10">Belongs to the ABC-4 integral membrane protein family. FtsX subfamily.</text>
</comment>
<keyword evidence="8 10" id="KW-0472">Membrane</keyword>
<dbReference type="PANTHER" id="PTHR47755:SF1">
    <property type="entry name" value="CELL DIVISION PROTEIN FTSX"/>
    <property type="match status" value="1"/>
</dbReference>
<evidence type="ECO:0000256" key="1">
    <source>
        <dbReference type="ARBA" id="ARBA00004651"/>
    </source>
</evidence>
<dbReference type="GO" id="GO:0005886">
    <property type="term" value="C:plasma membrane"/>
    <property type="evidence" value="ECO:0007669"/>
    <property type="project" value="UniProtKB-SubCell"/>
</dbReference>
<evidence type="ECO:0000256" key="7">
    <source>
        <dbReference type="ARBA" id="ARBA00022989"/>
    </source>
</evidence>
<reference evidence="14" key="2">
    <citation type="submission" date="2020-09" db="EMBL/GenBank/DDBJ databases">
        <authorList>
            <person name="Sun Q."/>
            <person name="Zhou Y."/>
        </authorList>
    </citation>
    <scope>NUCLEOTIDE SEQUENCE</scope>
    <source>
        <strain evidence="14">CGMCC 1.12698</strain>
    </source>
</reference>
<dbReference type="AlphaFoldDB" id="A0A917AW13"/>
<comment type="subcellular location">
    <subcellularLocation>
        <location evidence="1">Cell membrane</location>
        <topology evidence="1">Multi-pass membrane protein</topology>
    </subcellularLocation>
</comment>
<dbReference type="Proteomes" id="UP000605259">
    <property type="component" value="Unassembled WGS sequence"/>
</dbReference>
<dbReference type="EMBL" id="BMFK01000004">
    <property type="protein sequence ID" value="GGE81692.1"/>
    <property type="molecule type" value="Genomic_DNA"/>
</dbReference>
<keyword evidence="9 10" id="KW-0131">Cell cycle</keyword>
<evidence type="ECO:0000256" key="2">
    <source>
        <dbReference type="ARBA" id="ARBA00007379"/>
    </source>
</evidence>
<protein>
    <recommendedName>
        <fullName evidence="3 10">Cell division protein FtsX</fullName>
    </recommendedName>
</protein>
<dbReference type="NCBIfam" id="NF038347">
    <property type="entry name" value="FtsX_Gpos"/>
    <property type="match status" value="1"/>
</dbReference>
<dbReference type="InterPro" id="IPR003838">
    <property type="entry name" value="ABC3_permease_C"/>
</dbReference>
<evidence type="ECO:0000256" key="9">
    <source>
        <dbReference type="ARBA" id="ARBA00023306"/>
    </source>
</evidence>
<keyword evidence="6 11" id="KW-0812">Transmembrane</keyword>
<feature type="transmembrane region" description="Helical" evidence="11">
    <location>
        <begin position="263"/>
        <end position="287"/>
    </location>
</feature>
<evidence type="ECO:0000256" key="11">
    <source>
        <dbReference type="SAM" id="Phobius"/>
    </source>
</evidence>
<evidence type="ECO:0000256" key="3">
    <source>
        <dbReference type="ARBA" id="ARBA00021907"/>
    </source>
</evidence>
<accession>A0A917AW13</accession>
<dbReference type="PANTHER" id="PTHR47755">
    <property type="entry name" value="CELL DIVISION PROTEIN FTSX"/>
    <property type="match status" value="1"/>
</dbReference>
<evidence type="ECO:0000259" key="13">
    <source>
        <dbReference type="Pfam" id="PF18075"/>
    </source>
</evidence>
<evidence type="ECO:0000259" key="12">
    <source>
        <dbReference type="Pfam" id="PF02687"/>
    </source>
</evidence>
<evidence type="ECO:0000256" key="5">
    <source>
        <dbReference type="ARBA" id="ARBA00022618"/>
    </source>
</evidence>
<keyword evidence="5 10" id="KW-0132">Cell division</keyword>
<evidence type="ECO:0000256" key="6">
    <source>
        <dbReference type="ARBA" id="ARBA00022692"/>
    </source>
</evidence>
<name>A0A917AW13_9BACI</name>
<gene>
    <name evidence="14" type="primary">ftsX</name>
    <name evidence="14" type="ORF">GCM10007140_34190</name>
</gene>
<keyword evidence="4 10" id="KW-1003">Cell membrane</keyword>
<dbReference type="InterPro" id="IPR004513">
    <property type="entry name" value="FtsX"/>
</dbReference>
<feature type="domain" description="ABC3 transporter permease C-terminal" evidence="12">
    <location>
        <begin position="174"/>
        <end position="292"/>
    </location>
</feature>